<dbReference type="EMBL" id="UZAL01032810">
    <property type="protein sequence ID" value="VDP61876.1"/>
    <property type="molecule type" value="Genomic_DNA"/>
</dbReference>
<evidence type="ECO:0000313" key="2">
    <source>
        <dbReference type="Proteomes" id="UP000269396"/>
    </source>
</evidence>
<evidence type="ECO:0000313" key="1">
    <source>
        <dbReference type="EMBL" id="VDP61876.1"/>
    </source>
</evidence>
<keyword evidence="2" id="KW-1185">Reference proteome</keyword>
<sequence length="59" mass="6860">MLFELKDEGSKLKRSKLDSADFCAEFNVVDDSHPSLSFSSRMRFKIYEKMGTFQSTIIF</sequence>
<reference evidence="1 2" key="1">
    <citation type="submission" date="2018-11" db="EMBL/GenBank/DDBJ databases">
        <authorList>
            <consortium name="Pathogen Informatics"/>
        </authorList>
    </citation>
    <scope>NUCLEOTIDE SEQUENCE [LARGE SCALE GENOMIC DNA]</scope>
    <source>
        <strain>Denwood</strain>
        <strain evidence="2">Zambia</strain>
    </source>
</reference>
<dbReference type="Proteomes" id="UP000269396">
    <property type="component" value="Unassembled WGS sequence"/>
</dbReference>
<proteinExistence type="predicted"/>
<gene>
    <name evidence="1" type="ORF">SMTD_LOCUS12793</name>
</gene>
<protein>
    <submittedName>
        <fullName evidence="1">Uncharacterized protein</fullName>
    </submittedName>
</protein>
<accession>A0A3P8J575</accession>
<name>A0A3P8J575_9TREM</name>
<dbReference type="AlphaFoldDB" id="A0A3P8J575"/>
<organism evidence="1 2">
    <name type="scientific">Schistosoma mattheei</name>
    <dbReference type="NCBI Taxonomy" id="31246"/>
    <lineage>
        <taxon>Eukaryota</taxon>
        <taxon>Metazoa</taxon>
        <taxon>Spiralia</taxon>
        <taxon>Lophotrochozoa</taxon>
        <taxon>Platyhelminthes</taxon>
        <taxon>Trematoda</taxon>
        <taxon>Digenea</taxon>
        <taxon>Strigeidida</taxon>
        <taxon>Schistosomatoidea</taxon>
        <taxon>Schistosomatidae</taxon>
        <taxon>Schistosoma</taxon>
    </lineage>
</organism>